<protein>
    <recommendedName>
        <fullName evidence="3">YkgJ family cysteine cluster protein</fullName>
    </recommendedName>
</protein>
<dbReference type="AlphaFoldDB" id="A0A3S3VDA0"/>
<dbReference type="Proteomes" id="UP000288215">
    <property type="component" value="Unassembled WGS sequence"/>
</dbReference>
<comment type="caution">
    <text evidence="1">The sequence shown here is derived from an EMBL/GenBank/DDBJ whole genome shotgun (WGS) entry which is preliminary data.</text>
</comment>
<accession>A0A3S3VDA0</accession>
<reference evidence="1 2" key="1">
    <citation type="submission" date="2018-12" db="EMBL/GenBank/DDBJ databases">
        <title>The complete genome of the methanogenic archaea of the candidate phylum Verstraetearchaeota, obtained from the metagenome of underground thermal water.</title>
        <authorList>
            <person name="Kadnikov V.V."/>
            <person name="Mardanov A.V."/>
            <person name="Beletsky A.V."/>
            <person name="Karnachuk O.V."/>
            <person name="Ravin N.V."/>
        </authorList>
    </citation>
    <scope>NUCLEOTIDE SEQUENCE [LARGE SCALE GENOMIC DNA]</scope>
    <source>
        <strain evidence="1">Ch88</strain>
    </source>
</reference>
<sequence>MAELKFLTHSTKFKCMRCTRCCSLDVMLSSMEIRRLGASADRGWRTTKKSFRGGRLVCSLLDGDACTIYKERPMLCRVFPFIAIPESEFLETGFQVDPEAIRVSAPDNETYVIIYDTECPGIGEGDPPDPKELLDLTIRHLREMSETEPAGK</sequence>
<evidence type="ECO:0000313" key="2">
    <source>
        <dbReference type="Proteomes" id="UP000288215"/>
    </source>
</evidence>
<evidence type="ECO:0000313" key="1">
    <source>
        <dbReference type="EMBL" id="RWX74036.1"/>
    </source>
</evidence>
<name>A0A3S3VDA0_METS7</name>
<dbReference type="EMBL" id="RXGA01000001">
    <property type="protein sequence ID" value="RWX74036.1"/>
    <property type="molecule type" value="Genomic_DNA"/>
</dbReference>
<dbReference type="PANTHER" id="PTHR35866:SF2">
    <property type="entry name" value="YKGJ FAMILY CYSTEINE CLUSTER PROTEIN"/>
    <property type="match status" value="1"/>
</dbReference>
<dbReference type="PANTHER" id="PTHR35866">
    <property type="entry name" value="PUTATIVE-RELATED"/>
    <property type="match status" value="1"/>
</dbReference>
<gene>
    <name evidence="1" type="ORF">Metus_0061</name>
</gene>
<proteinExistence type="predicted"/>
<evidence type="ECO:0008006" key="3">
    <source>
        <dbReference type="Google" id="ProtNLM"/>
    </source>
</evidence>
<dbReference type="InterPro" id="IPR005358">
    <property type="entry name" value="Puta_zinc/iron-chelating_dom"/>
</dbReference>
<organism evidence="1 2">
    <name type="scientific">Methanosuratincola subterraneus</name>
    <dbReference type="NCBI Taxonomy" id="2593994"/>
    <lineage>
        <taxon>Archaea</taxon>
        <taxon>Thermoproteota</taxon>
        <taxon>Methanosuratincolia</taxon>
        <taxon>Candidatus Methanomethylicales</taxon>
        <taxon>Candidatus Methanomethylicaceae</taxon>
        <taxon>Candidatus Methanosuratincola (ex Vanwonterghem et al. 2016)</taxon>
    </lineage>
</organism>
<dbReference type="Pfam" id="PF03692">
    <property type="entry name" value="CxxCxxCC"/>
    <property type="match status" value="1"/>
</dbReference>